<feature type="region of interest" description="Disordered" evidence="2">
    <location>
        <begin position="94"/>
        <end position="118"/>
    </location>
</feature>
<feature type="domain" description="CIDE-N" evidence="3">
    <location>
        <begin position="4"/>
        <end position="63"/>
    </location>
</feature>
<evidence type="ECO:0000256" key="1">
    <source>
        <dbReference type="ARBA" id="ARBA00022703"/>
    </source>
</evidence>
<dbReference type="AlphaFoldDB" id="A0A6P9A6T8"/>
<evidence type="ECO:0000256" key="2">
    <source>
        <dbReference type="SAM" id="MobiDB-lite"/>
    </source>
</evidence>
<evidence type="ECO:0000259" key="3">
    <source>
        <dbReference type="Pfam" id="PF02017"/>
    </source>
</evidence>
<organism evidence="5">
    <name type="scientific">Thrips palmi</name>
    <name type="common">Melon thrips</name>
    <dbReference type="NCBI Taxonomy" id="161013"/>
    <lineage>
        <taxon>Eukaryota</taxon>
        <taxon>Metazoa</taxon>
        <taxon>Ecdysozoa</taxon>
        <taxon>Arthropoda</taxon>
        <taxon>Hexapoda</taxon>
        <taxon>Insecta</taxon>
        <taxon>Pterygota</taxon>
        <taxon>Neoptera</taxon>
        <taxon>Paraneoptera</taxon>
        <taxon>Thysanoptera</taxon>
        <taxon>Terebrantia</taxon>
        <taxon>Thripoidea</taxon>
        <taxon>Thripidae</taxon>
        <taxon>Thrips</taxon>
    </lineage>
</organism>
<protein>
    <submittedName>
        <fullName evidence="5">Uncharacterized protein LOC117652658</fullName>
    </submittedName>
</protein>
<dbReference type="OrthoDB" id="8806090at2759"/>
<accession>A0A6P9A6T8</accession>
<dbReference type="PANTHER" id="PTHR31025">
    <property type="entry name" value="SI:CH211-196P9.1-RELATED"/>
    <property type="match status" value="1"/>
</dbReference>
<keyword evidence="1" id="KW-0053">Apoptosis</keyword>
<keyword evidence="4" id="KW-1185">Reference proteome</keyword>
<sequence>MPVFKVRCIGKGSKMTVVAANLNQLKEGANTKFQLQVASASSFKVFDDSDGSLIDDDACLEALVTFANNKGEHLSLAIAQLGEEWSRSDLDVVANRSGGADTPNQGSDRVPSEDVDTNIAPTSMTSTVLPALPYREVTKKLKDALKSPSHIRNQVITRARRSVVKTLTEKLKNKTLLPGTLTQVCKKIHSACPEAFVVQLKEGNTASCLYQFSRSLYNALGYAKEVEGIRRRQRRSTSHVSEEDADNPEELPFIRMDTNGCAEGMWAPPLCDDLLDELEVKRRTLFDLASQTSGDDALAHSLMKSTYALQRHCINGARTVAQWQDLVEKWPIMKKQSFLICHASILLGKEVLAVWNSELSSSDVIFNFLADYADKHTAGRAEKMKSCLEEAQEAVVSCDSSVPKRVALFPLLALYLGDAEKEFFLLVRDPLASVEEMVLKASGVSKCPLLVVNGFSIFDAAARAFVVVRGELVVEVRSILDGVLLVVLSYFVYNIVYPKRIARLLEFMQRFFLNINSPTRVNAKVSSLASALADFEARNSSSDGFFVIELVLPSKVSSQLSTFTRHLIS</sequence>
<gene>
    <name evidence="5" type="primary">LOC117652658</name>
</gene>
<dbReference type="PANTHER" id="PTHR31025:SF22">
    <property type="entry name" value="IP13529P"/>
    <property type="match status" value="1"/>
</dbReference>
<proteinExistence type="predicted"/>
<reference evidence="5" key="1">
    <citation type="submission" date="2025-08" db="UniProtKB">
        <authorList>
            <consortium name="RefSeq"/>
        </authorList>
    </citation>
    <scope>IDENTIFICATION</scope>
    <source>
        <tissue evidence="5">Total insect</tissue>
    </source>
</reference>
<dbReference type="GeneID" id="117652658"/>
<dbReference type="InParanoid" id="A0A6P9A6T8"/>
<dbReference type="GO" id="GO:0006915">
    <property type="term" value="P:apoptotic process"/>
    <property type="evidence" value="ECO:0007669"/>
    <property type="project" value="UniProtKB-KW"/>
</dbReference>
<name>A0A6P9A6T8_THRPL</name>
<dbReference type="InterPro" id="IPR003508">
    <property type="entry name" value="CIDE-N_dom"/>
</dbReference>
<evidence type="ECO:0000313" key="4">
    <source>
        <dbReference type="Proteomes" id="UP000515158"/>
    </source>
</evidence>
<dbReference type="RefSeq" id="XP_034253632.1">
    <property type="nucleotide sequence ID" value="XM_034397741.1"/>
</dbReference>
<dbReference type="Proteomes" id="UP000515158">
    <property type="component" value="Unplaced"/>
</dbReference>
<dbReference type="Pfam" id="PF02017">
    <property type="entry name" value="CIDE-N"/>
    <property type="match status" value="1"/>
</dbReference>
<dbReference type="KEGG" id="tpal:117652658"/>
<evidence type="ECO:0000313" key="5">
    <source>
        <dbReference type="RefSeq" id="XP_034253632.1"/>
    </source>
</evidence>
<dbReference type="Gene3D" id="3.10.20.10">
    <property type="match status" value="1"/>
</dbReference>